<reference evidence="1 2" key="1">
    <citation type="submission" date="2022-09" db="EMBL/GenBank/DDBJ databases">
        <title>Intensive care unit water sources are persistently colonized with multi-drug resistant bacteria and are the site of extensive horizontal gene transfer of antibiotic resistance genes.</title>
        <authorList>
            <person name="Diorio-Toth L."/>
        </authorList>
    </citation>
    <scope>NUCLEOTIDE SEQUENCE [LARGE SCALE GENOMIC DNA]</scope>
    <source>
        <strain evidence="1 2">GD03967</strain>
    </source>
</reference>
<dbReference type="AlphaFoldDB" id="A0ABD4YR85"/>
<name>A0ABD4YR85_9BURK</name>
<organism evidence="1 2">
    <name type="scientific">Achromobacter mucicolens</name>
    <dbReference type="NCBI Taxonomy" id="1389922"/>
    <lineage>
        <taxon>Bacteria</taxon>
        <taxon>Pseudomonadati</taxon>
        <taxon>Pseudomonadota</taxon>
        <taxon>Betaproteobacteria</taxon>
        <taxon>Burkholderiales</taxon>
        <taxon>Alcaligenaceae</taxon>
        <taxon>Achromobacter</taxon>
    </lineage>
</organism>
<accession>A0ABD4YR85</accession>
<protein>
    <recommendedName>
        <fullName evidence="3">Phasin domain-containing protein</fullName>
    </recommendedName>
</protein>
<proteinExistence type="predicted"/>
<evidence type="ECO:0000313" key="2">
    <source>
        <dbReference type="Proteomes" id="UP001158644"/>
    </source>
</evidence>
<dbReference type="Proteomes" id="UP001158644">
    <property type="component" value="Unassembled WGS sequence"/>
</dbReference>
<dbReference type="EMBL" id="JAOBZK010000006">
    <property type="protein sequence ID" value="MDH1177678.1"/>
    <property type="molecule type" value="Genomic_DNA"/>
</dbReference>
<comment type="caution">
    <text evidence="1">The sequence shown here is derived from an EMBL/GenBank/DDBJ whole genome shotgun (WGS) entry which is preliminary data.</text>
</comment>
<sequence length="137" mass="15298">MQPDYEPYVALYKYGIHSALAAATGYFEFARQLRSLQLKTDKEMLAFAQEANAQVNAATSLTAMCALHQKLMTDLMGREFSYLKEMEKIARETSTMTAAALRESKNPWQERMSQIAESTAKFLADGNAVGAMTRANQ</sequence>
<dbReference type="RefSeq" id="WP_279989989.1">
    <property type="nucleotide sequence ID" value="NZ_JAOBZK010000006.1"/>
</dbReference>
<evidence type="ECO:0000313" key="1">
    <source>
        <dbReference type="EMBL" id="MDH1177678.1"/>
    </source>
</evidence>
<evidence type="ECO:0008006" key="3">
    <source>
        <dbReference type="Google" id="ProtNLM"/>
    </source>
</evidence>
<gene>
    <name evidence="1" type="ORF">N5C72_06315</name>
</gene>